<dbReference type="GeneID" id="71777798"/>
<dbReference type="EMBL" id="GG700659">
    <property type="protein sequence ID" value="KFL62984.1"/>
    <property type="molecule type" value="Genomic_DNA"/>
</dbReference>
<dbReference type="Proteomes" id="UP000008864">
    <property type="component" value="Unassembled WGS sequence"/>
</dbReference>
<evidence type="ECO:0000313" key="1">
    <source>
        <dbReference type="EMBL" id="KFL62984.1"/>
    </source>
</evidence>
<proteinExistence type="predicted"/>
<reference evidence="2" key="1">
    <citation type="journal article" date="2012" name="MBio">
        <title>Comparative genome analysis of Trichophyton rubrum and related dermatophytes reveals candidate genes involved in infection.</title>
        <authorList>
            <person name="Martinez D.A."/>
            <person name="Oliver B.G."/>
            <person name="Graeser Y."/>
            <person name="Goldberg J.M."/>
            <person name="Li W."/>
            <person name="Martinez-Rossi N.M."/>
            <person name="Monod M."/>
            <person name="Shelest E."/>
            <person name="Barton R.C."/>
            <person name="Birch E."/>
            <person name="Brakhage A.A."/>
            <person name="Chen Z."/>
            <person name="Gurr S.J."/>
            <person name="Heiman D."/>
            <person name="Heitman J."/>
            <person name="Kosti I."/>
            <person name="Rossi A."/>
            <person name="Saif S."/>
            <person name="Samalova M."/>
            <person name="Saunders C.W."/>
            <person name="Shea T."/>
            <person name="Summerbell R.C."/>
            <person name="Xu J."/>
            <person name="Young S."/>
            <person name="Zeng Q."/>
            <person name="Birren B.W."/>
            <person name="Cuomo C.A."/>
            <person name="White T.C."/>
        </authorList>
    </citation>
    <scope>NUCLEOTIDE SEQUENCE [LARGE SCALE GENOMIC DNA]</scope>
    <source>
        <strain evidence="2">ATCC MYA-4607 / CBS 118892</strain>
    </source>
</reference>
<dbReference type="RefSeq" id="XP_047607495.1">
    <property type="nucleotide sequence ID" value="XM_047751590.1"/>
</dbReference>
<organism evidence="1 2">
    <name type="scientific">Trichophyton rubrum (strain ATCC MYA-4607 / CBS 118892)</name>
    <name type="common">Athlete's foot fungus</name>
    <dbReference type="NCBI Taxonomy" id="559305"/>
    <lineage>
        <taxon>Eukaryota</taxon>
        <taxon>Fungi</taxon>
        <taxon>Dikarya</taxon>
        <taxon>Ascomycota</taxon>
        <taxon>Pezizomycotina</taxon>
        <taxon>Eurotiomycetes</taxon>
        <taxon>Eurotiomycetidae</taxon>
        <taxon>Onygenales</taxon>
        <taxon>Arthrodermataceae</taxon>
        <taxon>Trichophyton</taxon>
    </lineage>
</organism>
<sequence>MPLGIPQLQLYAFDVVYPAWVECPWENGNTVPWPDGGHPGSQPCISWPDLIVVSPCPSLGTYVWLQHEPLVFVVFVDLFRVVSKDSDFEPGVGSIVGVAHALRAPAWISSVSSIRPE</sequence>
<keyword evidence="2" id="KW-1185">Reference proteome</keyword>
<dbReference type="AlphaFoldDB" id="A0A080WMH4"/>
<gene>
    <name evidence="1" type="ORF">TERG_12661</name>
</gene>
<protein>
    <submittedName>
        <fullName evidence="1">Uncharacterized protein</fullName>
    </submittedName>
</protein>
<dbReference type="InParanoid" id="A0A080WMH4"/>
<dbReference type="HOGENOM" id="CLU_2086505_0_0_1"/>
<dbReference type="VEuPathDB" id="FungiDB:TERG_12661"/>
<name>A0A080WMH4_TRIRC</name>
<accession>A0A080WMH4</accession>
<evidence type="ECO:0000313" key="2">
    <source>
        <dbReference type="Proteomes" id="UP000008864"/>
    </source>
</evidence>